<name>A0A1N6G3N2_9LACT</name>
<dbReference type="Pfam" id="PF00665">
    <property type="entry name" value="rve"/>
    <property type="match status" value="1"/>
</dbReference>
<sequence length="444" mass="51525">MSKKLYTEYEIEILQKNPNVKSASSKSITYSPVFKIKVVKESKSGMTSTAIFENAGLPEDLLGKGKAHQCVRRWKNSMAIRGQEGFHTETRGKGTRSEGGKMGSIEEQLEEAKARIAYLEGNLDLVKKLEFQGRSVKNEKGNVLKTCERYELINSIIREYSLKGMVKSLCEIAEVSRSGYYYWKNNEATRYKRYEQDSNDFELLYQVYIEKNKCGVEEIKMALEAEYDIVMNHKKIRRILRIYGIMSPIRKAKPYKKMMKATQEHKTKKNLVNRDFDRGTPYKVLLTDITYLPYGNSQMAYLSAVKDGATGEIVAHHFATSLKMNLVYQTLGKLECITSDMPYTERYLHSDQGFHYTNPTYQSNVEKMGFIQSMSRRGNCWDNAPMESFFGHMKDVILSERHESLQGLWNSVEEYISFYNHSRYQKKLKKMTPVAYRDHLLWTA</sequence>
<dbReference type="GO" id="GO:0015074">
    <property type="term" value="P:DNA integration"/>
    <property type="evidence" value="ECO:0007669"/>
    <property type="project" value="InterPro"/>
</dbReference>
<keyword evidence="5" id="KW-1185">Reference proteome</keyword>
<dbReference type="Pfam" id="PF13276">
    <property type="entry name" value="HTH_21"/>
    <property type="match status" value="1"/>
</dbReference>
<dbReference type="PROSITE" id="PS50994">
    <property type="entry name" value="INTEGRASE"/>
    <property type="match status" value="1"/>
</dbReference>
<dbReference type="AlphaFoldDB" id="A0A1N6G3N2"/>
<dbReference type="RefSeq" id="WP_034547808.1">
    <property type="nucleotide sequence ID" value="NZ_FSRN01000001.1"/>
</dbReference>
<feature type="domain" description="Integrase catalytic" evidence="3">
    <location>
        <begin position="277"/>
        <end position="441"/>
    </location>
</feature>
<dbReference type="PANTHER" id="PTHR46889:SF5">
    <property type="entry name" value="INTEGRASE PROTEIN"/>
    <property type="match status" value="1"/>
</dbReference>
<dbReference type="InterPro" id="IPR001584">
    <property type="entry name" value="Integrase_cat-core"/>
</dbReference>
<comment type="function">
    <text evidence="1">Involved in the transposition of the insertion sequence.</text>
</comment>
<evidence type="ECO:0000313" key="5">
    <source>
        <dbReference type="Proteomes" id="UP000184758"/>
    </source>
</evidence>
<dbReference type="InterPro" id="IPR036397">
    <property type="entry name" value="RNaseH_sf"/>
</dbReference>
<dbReference type="Proteomes" id="UP000184758">
    <property type="component" value="Unassembled WGS sequence"/>
</dbReference>
<reference evidence="5" key="1">
    <citation type="submission" date="2016-11" db="EMBL/GenBank/DDBJ databases">
        <authorList>
            <person name="Varghese N."/>
            <person name="Submissions S."/>
        </authorList>
    </citation>
    <scope>NUCLEOTIDE SEQUENCE [LARGE SCALE GENOMIC DNA]</scope>
    <source>
        <strain evidence="5">313</strain>
    </source>
</reference>
<keyword evidence="2" id="KW-0175">Coiled coil</keyword>
<accession>A0A1N6G3N2</accession>
<dbReference type="Pfam" id="PF13333">
    <property type="entry name" value="rve_2"/>
    <property type="match status" value="1"/>
</dbReference>
<organism evidence="4 5">
    <name type="scientific">Carnobacterium alterfunditum</name>
    <dbReference type="NCBI Taxonomy" id="28230"/>
    <lineage>
        <taxon>Bacteria</taxon>
        <taxon>Bacillati</taxon>
        <taxon>Bacillota</taxon>
        <taxon>Bacilli</taxon>
        <taxon>Lactobacillales</taxon>
        <taxon>Carnobacteriaceae</taxon>
        <taxon>Carnobacterium</taxon>
    </lineage>
</organism>
<evidence type="ECO:0000256" key="1">
    <source>
        <dbReference type="ARBA" id="ARBA00002286"/>
    </source>
</evidence>
<dbReference type="InterPro" id="IPR050900">
    <property type="entry name" value="Transposase_IS3/IS150/IS904"/>
</dbReference>
<dbReference type="EMBL" id="FSRN01000001">
    <property type="protein sequence ID" value="SIO02128.1"/>
    <property type="molecule type" value="Genomic_DNA"/>
</dbReference>
<dbReference type="InterPro" id="IPR012337">
    <property type="entry name" value="RNaseH-like_sf"/>
</dbReference>
<dbReference type="GO" id="GO:0003676">
    <property type="term" value="F:nucleic acid binding"/>
    <property type="evidence" value="ECO:0007669"/>
    <property type="project" value="InterPro"/>
</dbReference>
<dbReference type="PANTHER" id="PTHR46889">
    <property type="entry name" value="TRANSPOSASE INSF FOR INSERTION SEQUENCE IS3B-RELATED"/>
    <property type="match status" value="1"/>
</dbReference>
<evidence type="ECO:0000256" key="2">
    <source>
        <dbReference type="SAM" id="Coils"/>
    </source>
</evidence>
<protein>
    <submittedName>
        <fullName evidence="4">Transposase InsO and inactivated derivatives</fullName>
    </submittedName>
</protein>
<dbReference type="OrthoDB" id="342869at2"/>
<dbReference type="NCBIfam" id="NF033516">
    <property type="entry name" value="transpos_IS3"/>
    <property type="match status" value="1"/>
</dbReference>
<dbReference type="Gene3D" id="3.30.420.10">
    <property type="entry name" value="Ribonuclease H-like superfamily/Ribonuclease H"/>
    <property type="match status" value="1"/>
</dbReference>
<dbReference type="SUPFAM" id="SSF53098">
    <property type="entry name" value="Ribonuclease H-like"/>
    <property type="match status" value="1"/>
</dbReference>
<proteinExistence type="predicted"/>
<evidence type="ECO:0000259" key="3">
    <source>
        <dbReference type="PROSITE" id="PS50994"/>
    </source>
</evidence>
<gene>
    <name evidence="4" type="ORF">SAMN05878443_1005</name>
</gene>
<dbReference type="InterPro" id="IPR048020">
    <property type="entry name" value="Transpos_IS3"/>
</dbReference>
<feature type="coiled-coil region" evidence="2">
    <location>
        <begin position="102"/>
        <end position="129"/>
    </location>
</feature>
<dbReference type="eggNOG" id="COG2963">
    <property type="taxonomic scope" value="Bacteria"/>
</dbReference>
<dbReference type="InterPro" id="IPR025948">
    <property type="entry name" value="HTH-like_dom"/>
</dbReference>
<evidence type="ECO:0000313" key="4">
    <source>
        <dbReference type="EMBL" id="SIO02128.1"/>
    </source>
</evidence>
<dbReference type="eggNOG" id="COG2801">
    <property type="taxonomic scope" value="Bacteria"/>
</dbReference>